<dbReference type="InterPro" id="IPR006665">
    <property type="entry name" value="OmpA-like"/>
</dbReference>
<evidence type="ECO:0000313" key="8">
    <source>
        <dbReference type="Proteomes" id="UP001597294"/>
    </source>
</evidence>
<dbReference type="InterPro" id="IPR006664">
    <property type="entry name" value="OMP_bac"/>
</dbReference>
<keyword evidence="2 4" id="KW-0472">Membrane</keyword>
<dbReference type="CDD" id="cd07185">
    <property type="entry name" value="OmpA_C-like"/>
    <property type="match status" value="1"/>
</dbReference>
<comment type="caution">
    <text evidence="7">The sequence shown here is derived from an EMBL/GenBank/DDBJ whole genome shotgun (WGS) entry which is preliminary data.</text>
</comment>
<feature type="domain" description="OmpA-like" evidence="6">
    <location>
        <begin position="30"/>
        <end position="147"/>
    </location>
</feature>
<name>A0ABW5BF99_9PROT</name>
<proteinExistence type="predicted"/>
<reference evidence="8" key="1">
    <citation type="journal article" date="2019" name="Int. J. Syst. Evol. Microbiol.">
        <title>The Global Catalogue of Microorganisms (GCM) 10K type strain sequencing project: providing services to taxonomists for standard genome sequencing and annotation.</title>
        <authorList>
            <consortium name="The Broad Institute Genomics Platform"/>
            <consortium name="The Broad Institute Genome Sequencing Center for Infectious Disease"/>
            <person name="Wu L."/>
            <person name="Ma J."/>
        </authorList>
    </citation>
    <scope>NUCLEOTIDE SEQUENCE [LARGE SCALE GENOMIC DNA]</scope>
    <source>
        <strain evidence="8">CGMCC 4.7192</strain>
    </source>
</reference>
<evidence type="ECO:0000256" key="1">
    <source>
        <dbReference type="ARBA" id="ARBA00004442"/>
    </source>
</evidence>
<sequence>MFKLAAITSAMIFSLGISSVSASAINCSQTLDHTPIIKKVIYFETGQTALSTEARKQIDQLVDVVTGNPSLKICAVGQADKEGDPDANKKLSLKRAESAKSYLIKKGIEKKRVETVFRGEAYGGFSFWGAADKKDEDRRVEIFAYSE</sequence>
<keyword evidence="8" id="KW-1185">Reference proteome</keyword>
<dbReference type="InterPro" id="IPR036737">
    <property type="entry name" value="OmpA-like_sf"/>
</dbReference>
<accession>A0ABW5BF99</accession>
<evidence type="ECO:0000313" key="7">
    <source>
        <dbReference type="EMBL" id="MFD2204214.1"/>
    </source>
</evidence>
<evidence type="ECO:0000256" key="5">
    <source>
        <dbReference type="SAM" id="SignalP"/>
    </source>
</evidence>
<dbReference type="InterPro" id="IPR050330">
    <property type="entry name" value="Bact_OuterMem_StrucFunc"/>
</dbReference>
<comment type="subcellular location">
    <subcellularLocation>
        <location evidence="1">Cell outer membrane</location>
    </subcellularLocation>
</comment>
<dbReference type="SUPFAM" id="SSF103088">
    <property type="entry name" value="OmpA-like"/>
    <property type="match status" value="1"/>
</dbReference>
<feature type="signal peptide" evidence="5">
    <location>
        <begin position="1"/>
        <end position="24"/>
    </location>
</feature>
<dbReference type="PANTHER" id="PTHR30329">
    <property type="entry name" value="STATOR ELEMENT OF FLAGELLAR MOTOR COMPLEX"/>
    <property type="match status" value="1"/>
</dbReference>
<dbReference type="PANTHER" id="PTHR30329:SF21">
    <property type="entry name" value="LIPOPROTEIN YIAD-RELATED"/>
    <property type="match status" value="1"/>
</dbReference>
<evidence type="ECO:0000256" key="2">
    <source>
        <dbReference type="ARBA" id="ARBA00023136"/>
    </source>
</evidence>
<protein>
    <submittedName>
        <fullName evidence="7">OmpA family protein</fullName>
    </submittedName>
</protein>
<dbReference type="PROSITE" id="PS51123">
    <property type="entry name" value="OMPA_2"/>
    <property type="match status" value="1"/>
</dbReference>
<organism evidence="7 8">
    <name type="scientific">Kiloniella antarctica</name>
    <dbReference type="NCBI Taxonomy" id="1550907"/>
    <lineage>
        <taxon>Bacteria</taxon>
        <taxon>Pseudomonadati</taxon>
        <taxon>Pseudomonadota</taxon>
        <taxon>Alphaproteobacteria</taxon>
        <taxon>Rhodospirillales</taxon>
        <taxon>Kiloniellaceae</taxon>
        <taxon>Kiloniella</taxon>
    </lineage>
</organism>
<evidence type="ECO:0000259" key="6">
    <source>
        <dbReference type="PROSITE" id="PS51123"/>
    </source>
</evidence>
<feature type="chain" id="PRO_5046322845" evidence="5">
    <location>
        <begin position="25"/>
        <end position="147"/>
    </location>
</feature>
<gene>
    <name evidence="7" type="ORF">ACFSKO_01250</name>
</gene>
<dbReference type="Pfam" id="PF00691">
    <property type="entry name" value="OmpA"/>
    <property type="match status" value="1"/>
</dbReference>
<evidence type="ECO:0000256" key="4">
    <source>
        <dbReference type="PROSITE-ProRule" id="PRU00473"/>
    </source>
</evidence>
<dbReference type="EMBL" id="JBHUII010000001">
    <property type="protein sequence ID" value="MFD2204214.1"/>
    <property type="molecule type" value="Genomic_DNA"/>
</dbReference>
<dbReference type="RefSeq" id="WP_380247559.1">
    <property type="nucleotide sequence ID" value="NZ_JBHUII010000001.1"/>
</dbReference>
<dbReference type="PRINTS" id="PR01021">
    <property type="entry name" value="OMPADOMAIN"/>
</dbReference>
<dbReference type="Proteomes" id="UP001597294">
    <property type="component" value="Unassembled WGS sequence"/>
</dbReference>
<keyword evidence="3" id="KW-0998">Cell outer membrane</keyword>
<evidence type="ECO:0000256" key="3">
    <source>
        <dbReference type="ARBA" id="ARBA00023237"/>
    </source>
</evidence>
<dbReference type="Gene3D" id="3.30.1330.60">
    <property type="entry name" value="OmpA-like domain"/>
    <property type="match status" value="1"/>
</dbReference>
<keyword evidence="5" id="KW-0732">Signal</keyword>